<dbReference type="GeneID" id="114866134"/>
<feature type="transmembrane region" description="Helical" evidence="3">
    <location>
        <begin position="346"/>
        <end position="366"/>
    </location>
</feature>
<keyword evidence="3" id="KW-1133">Transmembrane helix</keyword>
<dbReference type="InterPro" id="IPR011161">
    <property type="entry name" value="MHC_I-like_Ag-recog"/>
</dbReference>
<dbReference type="RefSeq" id="XP_055368860.1">
    <property type="nucleotide sequence ID" value="XM_055512885.1"/>
</dbReference>
<keyword evidence="3" id="KW-0472">Membrane</keyword>
<evidence type="ECO:0000256" key="3">
    <source>
        <dbReference type="SAM" id="Phobius"/>
    </source>
</evidence>
<dbReference type="InterPro" id="IPR036179">
    <property type="entry name" value="Ig-like_dom_sf"/>
</dbReference>
<dbReference type="InterPro" id="IPR003597">
    <property type="entry name" value="Ig_C1-set"/>
</dbReference>
<dbReference type="Gene3D" id="2.60.40.10">
    <property type="entry name" value="Immunoglobulins"/>
    <property type="match status" value="1"/>
</dbReference>
<name>A0A9W2Y4L7_BETSP</name>
<feature type="region of interest" description="Disordered" evidence="2">
    <location>
        <begin position="375"/>
        <end position="395"/>
    </location>
</feature>
<organism evidence="6 7">
    <name type="scientific">Betta splendens</name>
    <name type="common">Siamese fighting fish</name>
    <dbReference type="NCBI Taxonomy" id="158456"/>
    <lineage>
        <taxon>Eukaryota</taxon>
        <taxon>Metazoa</taxon>
        <taxon>Chordata</taxon>
        <taxon>Craniata</taxon>
        <taxon>Vertebrata</taxon>
        <taxon>Euteleostomi</taxon>
        <taxon>Actinopterygii</taxon>
        <taxon>Neopterygii</taxon>
        <taxon>Teleostei</taxon>
        <taxon>Neoteleostei</taxon>
        <taxon>Acanthomorphata</taxon>
        <taxon>Anabantaria</taxon>
        <taxon>Anabantiformes</taxon>
        <taxon>Anabantoidei</taxon>
        <taxon>Osphronemidae</taxon>
        <taxon>Betta</taxon>
    </lineage>
</organism>
<evidence type="ECO:0000256" key="4">
    <source>
        <dbReference type="SAM" id="SignalP"/>
    </source>
</evidence>
<evidence type="ECO:0000313" key="6">
    <source>
        <dbReference type="Proteomes" id="UP000515150"/>
    </source>
</evidence>
<dbReference type="Pfam" id="PF07654">
    <property type="entry name" value="C1-set"/>
    <property type="match status" value="1"/>
</dbReference>
<dbReference type="Gene3D" id="3.30.500.10">
    <property type="entry name" value="MHC class I-like antigen recognition-like"/>
    <property type="match status" value="1"/>
</dbReference>
<keyword evidence="6" id="KW-1185">Reference proteome</keyword>
<gene>
    <name evidence="7" type="primary">LOC114866134</name>
</gene>
<dbReference type="PROSITE" id="PS50835">
    <property type="entry name" value="IG_LIKE"/>
    <property type="match status" value="1"/>
</dbReference>
<evidence type="ECO:0000259" key="5">
    <source>
        <dbReference type="PROSITE" id="PS50835"/>
    </source>
</evidence>
<feature type="chain" id="PRO_5040841671" evidence="4">
    <location>
        <begin position="17"/>
        <end position="526"/>
    </location>
</feature>
<proteinExistence type="predicted"/>
<dbReference type="InterPro" id="IPR050208">
    <property type="entry name" value="MHC_class-I_related"/>
</dbReference>
<dbReference type="InterPro" id="IPR013783">
    <property type="entry name" value="Ig-like_fold"/>
</dbReference>
<dbReference type="AlphaFoldDB" id="A0A9W2Y4L7"/>
<sequence>MKWFLLLLLFFHASLSVKHSLKYFITASSGVPHFPSFVEVMLVDDALVGYCDSDRKLEELKQEWMQQLLRDEPGQWSWYRKQCWNVLPKVFRDDIETLKQDLNQSTDVHILQRLSGCEWDDQTEETSGFWQFGFNGEDLISLDLQTLTWVTPRPEALITKRRWDSYHTVIAEIEHDLTHFYPSLLKKYVNYGRGYLLRTVPPSVSLLQKSPSSPISCFATGFYPNRADMFWRRDGEQTHEDVDHGEILPNPDGTFQMRVDLDLSSVTAQDWSRYECVFKLSGVKDIITRLDRAEIRTNEGNSMSLIIVIVAVVLVALVAVIGFIVYRKRNAKRPPCRSSSELPAAAVVAAGAGLMLLLVGATGLFISRRRMRRKGFSPTKTSDSSSSSSSSSDKNELSHSCASLLSLPPHPHSFSLSVLTHRYHWTQSLVSVMGSCGSNHPACIQSLVLPSCLCSVVACCCLLLLLCFSLSLSSNPNRSRQMAAHIQSGSAGGFFLVREGVFPLHCCCQIKCLLYVGFVGFSCVRF</sequence>
<keyword evidence="1" id="KW-0325">Glycoprotein</keyword>
<dbReference type="Proteomes" id="UP000515150">
    <property type="component" value="Chromosome 11"/>
</dbReference>
<dbReference type="InterPro" id="IPR037055">
    <property type="entry name" value="MHC_I-like_Ag-recog_sf"/>
</dbReference>
<dbReference type="GO" id="GO:0005615">
    <property type="term" value="C:extracellular space"/>
    <property type="evidence" value="ECO:0007669"/>
    <property type="project" value="TreeGrafter"/>
</dbReference>
<dbReference type="SUPFAM" id="SSF54452">
    <property type="entry name" value="MHC antigen-recognition domain"/>
    <property type="match status" value="1"/>
</dbReference>
<dbReference type="SUPFAM" id="SSF48726">
    <property type="entry name" value="Immunoglobulin"/>
    <property type="match status" value="1"/>
</dbReference>
<keyword evidence="3" id="KW-0812">Transmembrane</keyword>
<dbReference type="GO" id="GO:0006955">
    <property type="term" value="P:immune response"/>
    <property type="evidence" value="ECO:0007669"/>
    <property type="project" value="TreeGrafter"/>
</dbReference>
<dbReference type="PANTHER" id="PTHR16675">
    <property type="entry name" value="MHC CLASS I-RELATED"/>
    <property type="match status" value="1"/>
</dbReference>
<evidence type="ECO:0000256" key="1">
    <source>
        <dbReference type="ARBA" id="ARBA00023180"/>
    </source>
</evidence>
<evidence type="ECO:0000256" key="2">
    <source>
        <dbReference type="SAM" id="MobiDB-lite"/>
    </source>
</evidence>
<dbReference type="InterPro" id="IPR007110">
    <property type="entry name" value="Ig-like_dom"/>
</dbReference>
<dbReference type="InterPro" id="IPR011162">
    <property type="entry name" value="MHC_I/II-like_Ag-recog"/>
</dbReference>
<feature type="domain" description="Ig-like" evidence="5">
    <location>
        <begin position="202"/>
        <end position="276"/>
    </location>
</feature>
<keyword evidence="4" id="KW-0732">Signal</keyword>
<dbReference type="GO" id="GO:0009897">
    <property type="term" value="C:external side of plasma membrane"/>
    <property type="evidence" value="ECO:0007669"/>
    <property type="project" value="TreeGrafter"/>
</dbReference>
<protein>
    <submittedName>
        <fullName evidence="7">Major histocompatibility complex class I-related gene protein-like isoform X2</fullName>
    </submittedName>
</protein>
<reference evidence="7" key="1">
    <citation type="submission" date="2025-08" db="UniProtKB">
        <authorList>
            <consortium name="RefSeq"/>
        </authorList>
    </citation>
    <scope>IDENTIFICATION</scope>
</reference>
<accession>A0A9W2Y4L7</accession>
<feature type="compositionally biased region" description="Low complexity" evidence="2">
    <location>
        <begin position="382"/>
        <end position="395"/>
    </location>
</feature>
<dbReference type="SMART" id="SM00407">
    <property type="entry name" value="IGc1"/>
    <property type="match status" value="1"/>
</dbReference>
<dbReference type="Pfam" id="PF00129">
    <property type="entry name" value="MHC_I"/>
    <property type="match status" value="1"/>
</dbReference>
<dbReference type="PANTHER" id="PTHR16675:SF237">
    <property type="entry name" value="MHC CLASS I ANTIGEN TRANSCRIPT VARIANT 1-RELATED"/>
    <property type="match status" value="1"/>
</dbReference>
<feature type="signal peptide" evidence="4">
    <location>
        <begin position="1"/>
        <end position="16"/>
    </location>
</feature>
<evidence type="ECO:0000313" key="7">
    <source>
        <dbReference type="RefSeq" id="XP_055368860.1"/>
    </source>
</evidence>
<dbReference type="FunFam" id="2.60.40.10:FF:000943">
    <property type="entry name" value="Classical MHC class I molecule, alpha-chain"/>
    <property type="match status" value="1"/>
</dbReference>
<feature type="transmembrane region" description="Helical" evidence="3">
    <location>
        <begin position="305"/>
        <end position="326"/>
    </location>
</feature>